<evidence type="ECO:0008006" key="4">
    <source>
        <dbReference type="Google" id="ProtNLM"/>
    </source>
</evidence>
<dbReference type="OrthoDB" id="5904423at2"/>
<dbReference type="AlphaFoldDB" id="A0A2T3JRC1"/>
<dbReference type="EMBL" id="PYMJ01000001">
    <property type="protein sequence ID" value="PSU51616.1"/>
    <property type="molecule type" value="Genomic_DNA"/>
</dbReference>
<dbReference type="RefSeq" id="WP_107241060.1">
    <property type="nucleotide sequence ID" value="NZ_PYMJ01000001.1"/>
</dbReference>
<evidence type="ECO:0000256" key="1">
    <source>
        <dbReference type="SAM" id="SignalP"/>
    </source>
</evidence>
<dbReference type="PIRSF" id="PIRSF028299">
    <property type="entry name" value="UCP028299"/>
    <property type="match status" value="1"/>
</dbReference>
<sequence length="130" mass="14599">MKKTLLTVTALVLMSTQVMASSTESMDKTYMRSAANYTVQTGTATLLSDVMSTRSSAYQQGYDILNNLHGKSSAELRPILNVSSRDLDVKSIMVEDKEVTVKEFAKQPNVIEYQALVKVKYHYRIHDTNN</sequence>
<gene>
    <name evidence="2" type="ORF">C9J12_01315</name>
</gene>
<feature type="chain" id="PRO_5015785392" description="DUF3316 domain-containing protein" evidence="1">
    <location>
        <begin position="21"/>
        <end position="130"/>
    </location>
</feature>
<protein>
    <recommendedName>
        <fullName evidence="4">DUF3316 domain-containing protein</fullName>
    </recommendedName>
</protein>
<evidence type="ECO:0000313" key="2">
    <source>
        <dbReference type="EMBL" id="PSU51616.1"/>
    </source>
</evidence>
<feature type="signal peptide" evidence="1">
    <location>
        <begin position="1"/>
        <end position="20"/>
    </location>
</feature>
<dbReference type="Proteomes" id="UP000240987">
    <property type="component" value="Unassembled WGS sequence"/>
</dbReference>
<comment type="caution">
    <text evidence="2">The sequence shown here is derived from an EMBL/GenBank/DDBJ whole genome shotgun (WGS) entry which is preliminary data.</text>
</comment>
<keyword evidence="3" id="KW-1185">Reference proteome</keyword>
<keyword evidence="1" id="KW-0732">Signal</keyword>
<proteinExistence type="predicted"/>
<dbReference type="Pfam" id="PF11777">
    <property type="entry name" value="DUF3316"/>
    <property type="match status" value="1"/>
</dbReference>
<dbReference type="InterPro" id="IPR016879">
    <property type="entry name" value="UCP028299"/>
</dbReference>
<name>A0A2T3JRC1_9GAMM</name>
<organism evidence="2 3">
    <name type="scientific">Photobacterium frigidiphilum</name>
    <dbReference type="NCBI Taxonomy" id="264736"/>
    <lineage>
        <taxon>Bacteria</taxon>
        <taxon>Pseudomonadati</taxon>
        <taxon>Pseudomonadota</taxon>
        <taxon>Gammaproteobacteria</taxon>
        <taxon>Vibrionales</taxon>
        <taxon>Vibrionaceae</taxon>
        <taxon>Photobacterium</taxon>
    </lineage>
</organism>
<reference evidence="2 3" key="1">
    <citation type="submission" date="2018-01" db="EMBL/GenBank/DDBJ databases">
        <title>Whole genome sequencing of Histamine producing bacteria.</title>
        <authorList>
            <person name="Butler K."/>
        </authorList>
    </citation>
    <scope>NUCLEOTIDE SEQUENCE [LARGE SCALE GENOMIC DNA]</scope>
    <source>
        <strain evidence="2 3">JCM 12947</strain>
    </source>
</reference>
<accession>A0A2T3JRC1</accession>
<evidence type="ECO:0000313" key="3">
    <source>
        <dbReference type="Proteomes" id="UP000240987"/>
    </source>
</evidence>